<evidence type="ECO:0000313" key="3">
    <source>
        <dbReference type="Proteomes" id="UP000228758"/>
    </source>
</evidence>
<organism evidence="2 3">
    <name type="scientific">Diaminobutyricimonas aerilata</name>
    <dbReference type="NCBI Taxonomy" id="1162967"/>
    <lineage>
        <taxon>Bacteria</taxon>
        <taxon>Bacillati</taxon>
        <taxon>Actinomycetota</taxon>
        <taxon>Actinomycetes</taxon>
        <taxon>Micrococcales</taxon>
        <taxon>Microbacteriaceae</taxon>
        <taxon>Diaminobutyricimonas</taxon>
    </lineage>
</organism>
<dbReference type="EMBL" id="PGFF01000001">
    <property type="protein sequence ID" value="PJJ72142.1"/>
    <property type="molecule type" value="Genomic_DNA"/>
</dbReference>
<accession>A0A2M9CJS2</accession>
<comment type="similarity">
    <text evidence="1">Belongs to the short-chain dehydrogenases/reductases (SDR) family.</text>
</comment>
<dbReference type="PANTHER" id="PTHR42879:SF6">
    <property type="entry name" value="NADPH-DEPENDENT REDUCTASE BACG"/>
    <property type="match status" value="1"/>
</dbReference>
<dbReference type="AlphaFoldDB" id="A0A2M9CJS2"/>
<evidence type="ECO:0000313" key="2">
    <source>
        <dbReference type="EMBL" id="PJJ72142.1"/>
    </source>
</evidence>
<proteinExistence type="inferred from homology"/>
<dbReference type="Pfam" id="PF00106">
    <property type="entry name" value="adh_short"/>
    <property type="match status" value="1"/>
</dbReference>
<dbReference type="InterPro" id="IPR050259">
    <property type="entry name" value="SDR"/>
</dbReference>
<evidence type="ECO:0000256" key="1">
    <source>
        <dbReference type="ARBA" id="ARBA00006484"/>
    </source>
</evidence>
<dbReference type="OrthoDB" id="3208554at2"/>
<dbReference type="SUPFAM" id="SSF51735">
    <property type="entry name" value="NAD(P)-binding Rossmann-fold domains"/>
    <property type="match status" value="1"/>
</dbReference>
<comment type="caution">
    <text evidence="2">The sequence shown here is derived from an EMBL/GenBank/DDBJ whole genome shotgun (WGS) entry which is preliminary data.</text>
</comment>
<keyword evidence="3" id="KW-1185">Reference proteome</keyword>
<name>A0A2M9CJS2_9MICO</name>
<reference evidence="2 3" key="1">
    <citation type="submission" date="2017-11" db="EMBL/GenBank/DDBJ databases">
        <title>Genomic Encyclopedia of Archaeal and Bacterial Type Strains, Phase II (KMG-II): From Individual Species to Whole Genera.</title>
        <authorList>
            <person name="Goeker M."/>
        </authorList>
    </citation>
    <scope>NUCLEOTIDE SEQUENCE [LARGE SCALE GENOMIC DNA]</scope>
    <source>
        <strain evidence="2 3">DSM 27393</strain>
    </source>
</reference>
<dbReference type="PANTHER" id="PTHR42879">
    <property type="entry name" value="3-OXOACYL-(ACYL-CARRIER-PROTEIN) REDUCTASE"/>
    <property type="match status" value="1"/>
</dbReference>
<protein>
    <submittedName>
        <fullName evidence="2">NADP-dependent 3-hydroxy acid dehydrogenase YdfG</fullName>
    </submittedName>
</protein>
<gene>
    <name evidence="2" type="ORF">CLV46_1706</name>
</gene>
<dbReference type="InterPro" id="IPR002347">
    <property type="entry name" value="SDR_fam"/>
</dbReference>
<dbReference type="RefSeq" id="WP_100364367.1">
    <property type="nucleotide sequence ID" value="NZ_PGFF01000001.1"/>
</dbReference>
<dbReference type="InterPro" id="IPR036291">
    <property type="entry name" value="NAD(P)-bd_dom_sf"/>
</dbReference>
<dbReference type="PRINTS" id="PR00081">
    <property type="entry name" value="GDHRDH"/>
</dbReference>
<dbReference type="Proteomes" id="UP000228758">
    <property type="component" value="Unassembled WGS sequence"/>
</dbReference>
<sequence length="239" mass="24150">MDLGLTGRVALVVGGSGRIGIATARQLLAEGAVVVLAARDRGRLDAAAAELGADVRVAVVDTRDAGSVDTMVRSVVEDLGRIDVLVNTAAPPAGTLDPSLDRDPAAILSAIDGKALGYLRVIEAVLPGMLERGWGRIINVSGQNALLSTSLTASARNSVASIASKVVADAAAGTGVTVNVVNPGPVADEPERDRGIGQPGGSTYVEVAAAVVYLCSEQAAAISGETLALGHRIRGQMVL</sequence>
<dbReference type="Gene3D" id="3.40.50.720">
    <property type="entry name" value="NAD(P)-binding Rossmann-like Domain"/>
    <property type="match status" value="1"/>
</dbReference>